<feature type="transmembrane region" description="Helical" evidence="1">
    <location>
        <begin position="25"/>
        <end position="45"/>
    </location>
</feature>
<feature type="transmembrane region" description="Helical" evidence="1">
    <location>
        <begin position="135"/>
        <end position="156"/>
    </location>
</feature>
<accession>A0A5D9C9V9</accession>
<keyword evidence="1" id="KW-0472">Membrane</keyword>
<dbReference type="AlphaFoldDB" id="A0A5D9C9V9"/>
<name>A0A5D9C9V9_9SPHN</name>
<reference evidence="2 3" key="1">
    <citation type="submission" date="2019-08" db="EMBL/GenBank/DDBJ databases">
        <authorList>
            <person name="Wang G."/>
            <person name="Xu Z."/>
        </authorList>
    </citation>
    <scope>NUCLEOTIDE SEQUENCE [LARGE SCALE GENOMIC DNA]</scope>
    <source>
        <strain evidence="2 3">ZX</strain>
    </source>
</reference>
<organism evidence="2 3">
    <name type="scientific">Sphingomonas montanisoli</name>
    <dbReference type="NCBI Taxonomy" id="2606412"/>
    <lineage>
        <taxon>Bacteria</taxon>
        <taxon>Pseudomonadati</taxon>
        <taxon>Pseudomonadota</taxon>
        <taxon>Alphaproteobacteria</taxon>
        <taxon>Sphingomonadales</taxon>
        <taxon>Sphingomonadaceae</taxon>
        <taxon>Sphingomonas</taxon>
    </lineage>
</organism>
<evidence type="ECO:0000313" key="2">
    <source>
        <dbReference type="EMBL" id="TZG28067.1"/>
    </source>
</evidence>
<keyword evidence="1" id="KW-0812">Transmembrane</keyword>
<dbReference type="EMBL" id="VTOU01000002">
    <property type="protein sequence ID" value="TZG28067.1"/>
    <property type="molecule type" value="Genomic_DNA"/>
</dbReference>
<comment type="caution">
    <text evidence="2">The sequence shown here is derived from an EMBL/GenBank/DDBJ whole genome shotgun (WGS) entry which is preliminary data.</text>
</comment>
<keyword evidence="3" id="KW-1185">Reference proteome</keyword>
<dbReference type="Proteomes" id="UP000322077">
    <property type="component" value="Unassembled WGS sequence"/>
</dbReference>
<gene>
    <name evidence="2" type="ORF">FYJ91_11120</name>
</gene>
<keyword evidence="1" id="KW-1133">Transmembrane helix</keyword>
<protein>
    <submittedName>
        <fullName evidence="2">Uncharacterized protein</fullName>
    </submittedName>
</protein>
<evidence type="ECO:0000313" key="3">
    <source>
        <dbReference type="Proteomes" id="UP000322077"/>
    </source>
</evidence>
<sequence>MGSRQTATLATSLSDRDRKGGRQKIARAFLINAVFCVMMASYALWQAVATHQLDARGLSTWRAQRAHDKFFVVPVRPGQTVRVRLERGASQKEARAIVSDYLAAEQSDGSRWYLPAEISGVGEPPIIPDLDLTFALLWLIAGITAGAGALFVSAILP</sequence>
<evidence type="ECO:0000256" key="1">
    <source>
        <dbReference type="SAM" id="Phobius"/>
    </source>
</evidence>
<dbReference type="RefSeq" id="WP_149522277.1">
    <property type="nucleotide sequence ID" value="NZ_VTOU01000002.1"/>
</dbReference>
<proteinExistence type="predicted"/>